<keyword evidence="4" id="KW-1133">Transmembrane helix</keyword>
<dbReference type="SMART" id="SM00984">
    <property type="entry name" value="UDPG_MGDP_dh_C"/>
    <property type="match status" value="1"/>
</dbReference>
<dbReference type="RefSeq" id="WP_088114435.1">
    <property type="nucleotide sequence ID" value="NZ_MOOK01000059.1"/>
</dbReference>
<feature type="domain" description="UDP-glucose/GDP-mannose dehydrogenase C-terminal" evidence="5">
    <location>
        <begin position="335"/>
        <end position="430"/>
    </location>
</feature>
<dbReference type="GO" id="GO:0000271">
    <property type="term" value="P:polysaccharide biosynthetic process"/>
    <property type="evidence" value="ECO:0007669"/>
    <property type="project" value="InterPro"/>
</dbReference>
<dbReference type="Proteomes" id="UP000194816">
    <property type="component" value="Unassembled WGS sequence"/>
</dbReference>
<dbReference type="InterPro" id="IPR036291">
    <property type="entry name" value="NAD(P)-bd_dom_sf"/>
</dbReference>
<evidence type="ECO:0000313" key="7">
    <source>
        <dbReference type="Proteomes" id="UP000194816"/>
    </source>
</evidence>
<dbReference type="InterPro" id="IPR014027">
    <property type="entry name" value="UDP-Glc/GDP-Man_DH_C"/>
</dbReference>
<comment type="caution">
    <text evidence="6">The sequence shown here is derived from an EMBL/GenBank/DDBJ whole genome shotgun (WGS) entry which is preliminary data.</text>
</comment>
<name>A0A9X6LYT2_BACUH</name>
<evidence type="ECO:0000256" key="4">
    <source>
        <dbReference type="SAM" id="Phobius"/>
    </source>
</evidence>
<dbReference type="EMBL" id="MOOK01000059">
    <property type="protein sequence ID" value="OUB57036.1"/>
    <property type="molecule type" value="Genomic_DNA"/>
</dbReference>
<organism evidence="6 7">
    <name type="scientific">Bacillus thuringiensis subsp. higo</name>
    <dbReference type="NCBI Taxonomy" id="132266"/>
    <lineage>
        <taxon>Bacteria</taxon>
        <taxon>Bacillati</taxon>
        <taxon>Bacillota</taxon>
        <taxon>Bacilli</taxon>
        <taxon>Bacillales</taxon>
        <taxon>Bacillaceae</taxon>
        <taxon>Bacillus</taxon>
        <taxon>Bacillus cereus group</taxon>
    </lineage>
</organism>
<dbReference type="NCBIfam" id="TIGR03026">
    <property type="entry name" value="NDP-sugDHase"/>
    <property type="match status" value="1"/>
</dbReference>
<dbReference type="PANTHER" id="PTHR43491">
    <property type="entry name" value="UDP-N-ACETYL-D-MANNOSAMINE DEHYDROGENASE"/>
    <property type="match status" value="1"/>
</dbReference>
<dbReference type="PIRSF" id="PIRSF000124">
    <property type="entry name" value="UDPglc_GDPman_dh"/>
    <property type="match status" value="1"/>
</dbReference>
<dbReference type="InterPro" id="IPR001732">
    <property type="entry name" value="UDP-Glc/GDP-Man_DH_N"/>
</dbReference>
<reference evidence="6 7" key="1">
    <citation type="submission" date="2016-10" db="EMBL/GenBank/DDBJ databases">
        <title>Comparative genomics of Bacillus thuringiensis reveals a path to pathogens against multiple invertebrate hosts.</title>
        <authorList>
            <person name="Zheng J."/>
            <person name="Gao Q."/>
            <person name="Liu H."/>
            <person name="Peng D."/>
            <person name="Ruan L."/>
            <person name="Sun M."/>
        </authorList>
    </citation>
    <scope>NUCLEOTIDE SEQUENCE [LARGE SCALE GENOMIC DNA]</scope>
    <source>
        <strain evidence="6">BGSC 4AU1</strain>
    </source>
</reference>
<dbReference type="GO" id="GO:0016628">
    <property type="term" value="F:oxidoreductase activity, acting on the CH-CH group of donors, NAD or NADP as acceptor"/>
    <property type="evidence" value="ECO:0007669"/>
    <property type="project" value="InterPro"/>
</dbReference>
<dbReference type="SUPFAM" id="SSF52413">
    <property type="entry name" value="UDP-glucose/GDP-mannose dehydrogenase C-terminal domain"/>
    <property type="match status" value="1"/>
</dbReference>
<evidence type="ECO:0000256" key="1">
    <source>
        <dbReference type="ARBA" id="ARBA00023002"/>
    </source>
</evidence>
<evidence type="ECO:0000259" key="5">
    <source>
        <dbReference type="SMART" id="SM00984"/>
    </source>
</evidence>
<dbReference type="AlphaFoldDB" id="A0A9X6LYT2"/>
<dbReference type="PANTHER" id="PTHR43491:SF1">
    <property type="entry name" value="UDP-N-ACETYL-D-MANNOSAMINE DEHYDROGENASE"/>
    <property type="match status" value="1"/>
</dbReference>
<dbReference type="InterPro" id="IPR036220">
    <property type="entry name" value="UDP-Glc/GDP-Man_DH_C_sf"/>
</dbReference>
<dbReference type="InterPro" id="IPR028359">
    <property type="entry name" value="UDP_ManNAc/GlcNAc_DH"/>
</dbReference>
<evidence type="ECO:0000256" key="3">
    <source>
        <dbReference type="PIRNR" id="PIRNR000124"/>
    </source>
</evidence>
<keyword evidence="4" id="KW-0812">Transmembrane</keyword>
<dbReference type="PIRSF" id="PIRSF500136">
    <property type="entry name" value="UDP_ManNAc_DH"/>
    <property type="match status" value="1"/>
</dbReference>
<feature type="transmembrane region" description="Helical" evidence="4">
    <location>
        <begin position="21"/>
        <end position="39"/>
    </location>
</feature>
<keyword evidence="2" id="KW-0520">NAD</keyword>
<accession>A0A9X6LYT2</accession>
<gene>
    <name evidence="6" type="ORF">BK716_06845</name>
</gene>
<proteinExistence type="inferred from homology"/>
<dbReference type="SUPFAM" id="SSF51735">
    <property type="entry name" value="NAD(P)-binding Rossmann-fold domains"/>
    <property type="match status" value="1"/>
</dbReference>
<dbReference type="Pfam" id="PF03721">
    <property type="entry name" value="UDPG_MGDP_dh_N"/>
    <property type="match status" value="1"/>
</dbReference>
<keyword evidence="1" id="KW-0560">Oxidoreductase</keyword>
<dbReference type="SUPFAM" id="SSF48179">
    <property type="entry name" value="6-phosphogluconate dehydrogenase C-terminal domain-like"/>
    <property type="match status" value="1"/>
</dbReference>
<evidence type="ECO:0000256" key="2">
    <source>
        <dbReference type="ARBA" id="ARBA00023027"/>
    </source>
</evidence>
<comment type="similarity">
    <text evidence="3">Belongs to the UDP-glucose/GDP-mannose dehydrogenase family.</text>
</comment>
<evidence type="ECO:0000313" key="6">
    <source>
        <dbReference type="EMBL" id="OUB57036.1"/>
    </source>
</evidence>
<protein>
    <submittedName>
        <fullName evidence="6">UDP-N-acetyl-D-glucosamine dehydrogenase</fullName>
    </submittedName>
</protein>
<sequence>MSMKVSKEDYYQELIHKIEQKSAVIGVIGLGYVGLPYAITKAMEGFRVIGFDLLAEKVNKINNAQNYIDDVDSNELTQVVRTNQLTGTTDFTRIKEIDIVLICVPTPIDKYKQPNLSYIVDSIETLIQYVKKGSLIMLVSTTYPGTTEEIIAKSFQTKGFSIGKDIFIAYTPERIDPSNSKFNVKNTRRVVGGMTEKCTVLATNVVGDMAHIVSSVRVAEMVKLHENTFRYINIALVNELALICNKLNVNVWEVIEAAATKPYGFMPFYPCAGIGGHCIPVDPYYLSWKIREHNYAARMIETAGAINDNMPQYVVDRMIEILNTAGEILKNNTIVVLGVAYKKDVRDTRESSSLRVIEILDRYGVKCLVCDPYVETYQVNKKKHETVPYTIELIENAQLVLLATDHTDFEYQQIANHAKIIFDTRNAFQSITKFVGKYYHL</sequence>
<dbReference type="Pfam" id="PF00984">
    <property type="entry name" value="UDPG_MGDP_dh"/>
    <property type="match status" value="1"/>
</dbReference>
<dbReference type="InterPro" id="IPR008927">
    <property type="entry name" value="6-PGluconate_DH-like_C_sf"/>
</dbReference>
<dbReference type="GO" id="GO:0051287">
    <property type="term" value="F:NAD binding"/>
    <property type="evidence" value="ECO:0007669"/>
    <property type="project" value="InterPro"/>
</dbReference>
<dbReference type="InterPro" id="IPR017476">
    <property type="entry name" value="UDP-Glc/GDP-Man"/>
</dbReference>
<dbReference type="GO" id="GO:0016616">
    <property type="term" value="F:oxidoreductase activity, acting on the CH-OH group of donors, NAD or NADP as acceptor"/>
    <property type="evidence" value="ECO:0007669"/>
    <property type="project" value="InterPro"/>
</dbReference>
<keyword evidence="4" id="KW-0472">Membrane</keyword>
<dbReference type="Pfam" id="PF03720">
    <property type="entry name" value="UDPG_MGDP_dh_C"/>
    <property type="match status" value="1"/>
</dbReference>
<dbReference type="InterPro" id="IPR014026">
    <property type="entry name" value="UDP-Glc/GDP-Man_DH_dimer"/>
</dbReference>
<dbReference type="Gene3D" id="3.40.50.720">
    <property type="entry name" value="NAD(P)-binding Rossmann-like Domain"/>
    <property type="match status" value="2"/>
</dbReference>